<sequence>MWKKEPALNSASRHVIVPLIFIRNKKGFGFKSKKGYPINATIQQDKK</sequence>
<dbReference type="AlphaFoldDB" id="A0A090Q1W7"/>
<name>A0A090Q1W7_9FLAO</name>
<proteinExistence type="predicted"/>
<comment type="caution">
    <text evidence="1">The sequence shown here is derived from an EMBL/GenBank/DDBJ whole genome shotgun (WGS) entry which is preliminary data.</text>
</comment>
<keyword evidence="2" id="KW-1185">Reference proteome</keyword>
<accession>A0A090Q1W7</accession>
<dbReference type="Proteomes" id="UP000029221">
    <property type="component" value="Unassembled WGS sequence"/>
</dbReference>
<organism evidence="1 2">
    <name type="scientific">Nonlabens tegetincola</name>
    <dbReference type="NCBI Taxonomy" id="323273"/>
    <lineage>
        <taxon>Bacteria</taxon>
        <taxon>Pseudomonadati</taxon>
        <taxon>Bacteroidota</taxon>
        <taxon>Flavobacteriia</taxon>
        <taxon>Flavobacteriales</taxon>
        <taxon>Flavobacteriaceae</taxon>
        <taxon>Nonlabens</taxon>
    </lineage>
</organism>
<protein>
    <submittedName>
        <fullName evidence="1">Uncharacterized protein</fullName>
    </submittedName>
</protein>
<dbReference type="EMBL" id="BBML01000001">
    <property type="protein sequence ID" value="GAK95723.1"/>
    <property type="molecule type" value="Genomic_DNA"/>
</dbReference>
<evidence type="ECO:0000313" key="1">
    <source>
        <dbReference type="EMBL" id="GAK95723.1"/>
    </source>
</evidence>
<evidence type="ECO:0000313" key="2">
    <source>
        <dbReference type="Proteomes" id="UP000029221"/>
    </source>
</evidence>
<reference evidence="1" key="1">
    <citation type="journal article" date="2014" name="Genome Announc.">
        <title>Draft Genome Sequences of Marine Flavobacterium Nonlabens Strains NR17, NR24, NR27, NR32, NR33, and Ara13.</title>
        <authorList>
            <person name="Nakanishi M."/>
            <person name="Meirelles P."/>
            <person name="Suzuki R."/>
            <person name="Takatani N."/>
            <person name="Mino S."/>
            <person name="Suda W."/>
            <person name="Oshima K."/>
            <person name="Hattori M."/>
            <person name="Ohkuma M."/>
            <person name="Hosokawa M."/>
            <person name="Miyashita K."/>
            <person name="Thompson F.L."/>
            <person name="Niwa A."/>
            <person name="Sawabe T."/>
            <person name="Sawabe T."/>
        </authorList>
    </citation>
    <scope>NUCLEOTIDE SEQUENCE [LARGE SCALE GENOMIC DNA]</scope>
    <source>
        <strain evidence="1">JCM 19294</strain>
    </source>
</reference>
<gene>
    <name evidence="1" type="ORF">JCM19294_2505</name>
</gene>